<keyword evidence="3" id="KW-1185">Reference proteome</keyword>
<organism evidence="2 3">
    <name type="scientific">Lactococcus nasutitermitis</name>
    <dbReference type="NCBI Taxonomy" id="1652957"/>
    <lineage>
        <taxon>Bacteria</taxon>
        <taxon>Bacillati</taxon>
        <taxon>Bacillota</taxon>
        <taxon>Bacilli</taxon>
        <taxon>Lactobacillales</taxon>
        <taxon>Streptococcaceae</taxon>
        <taxon>Lactococcus</taxon>
    </lineage>
</organism>
<dbReference type="RefSeq" id="WP_213536365.1">
    <property type="nucleotide sequence ID" value="NZ_BOVQ01000006.1"/>
</dbReference>
<feature type="transmembrane region" description="Helical" evidence="1">
    <location>
        <begin position="6"/>
        <end position="24"/>
    </location>
</feature>
<gene>
    <name evidence="2" type="ORF">ACFO26_09740</name>
</gene>
<reference evidence="3" key="1">
    <citation type="journal article" date="2019" name="Int. J. Syst. Evol. Microbiol.">
        <title>The Global Catalogue of Microorganisms (GCM) 10K type strain sequencing project: providing services to taxonomists for standard genome sequencing and annotation.</title>
        <authorList>
            <consortium name="The Broad Institute Genomics Platform"/>
            <consortium name="The Broad Institute Genome Sequencing Center for Infectious Disease"/>
            <person name="Wu L."/>
            <person name="Ma J."/>
        </authorList>
    </citation>
    <scope>NUCLEOTIDE SEQUENCE [LARGE SCALE GENOMIC DNA]</scope>
    <source>
        <strain evidence="3">CCUG 63287</strain>
    </source>
</reference>
<evidence type="ECO:0000313" key="2">
    <source>
        <dbReference type="EMBL" id="MFC4653184.1"/>
    </source>
</evidence>
<proteinExistence type="predicted"/>
<sequence>MNILIPILLMFLGLFISFCGILILRNGKITKNKSIPEVYIAYFKTSFFGAGNKIWGGLILMMGLGFMFSAF</sequence>
<evidence type="ECO:0000313" key="3">
    <source>
        <dbReference type="Proteomes" id="UP001595987"/>
    </source>
</evidence>
<dbReference type="Proteomes" id="UP001595987">
    <property type="component" value="Unassembled WGS sequence"/>
</dbReference>
<name>A0ABV9JGK0_9LACT</name>
<keyword evidence="1" id="KW-0472">Membrane</keyword>
<evidence type="ECO:0000256" key="1">
    <source>
        <dbReference type="SAM" id="Phobius"/>
    </source>
</evidence>
<feature type="transmembrane region" description="Helical" evidence="1">
    <location>
        <begin position="54"/>
        <end position="70"/>
    </location>
</feature>
<dbReference type="EMBL" id="JBHSGD010000008">
    <property type="protein sequence ID" value="MFC4653184.1"/>
    <property type="molecule type" value="Genomic_DNA"/>
</dbReference>
<accession>A0ABV9JGK0</accession>
<comment type="caution">
    <text evidence="2">The sequence shown here is derived from an EMBL/GenBank/DDBJ whole genome shotgun (WGS) entry which is preliminary data.</text>
</comment>
<keyword evidence="1" id="KW-0812">Transmembrane</keyword>
<keyword evidence="1" id="KW-1133">Transmembrane helix</keyword>
<protein>
    <submittedName>
        <fullName evidence="2">Uncharacterized protein</fullName>
    </submittedName>
</protein>